<proteinExistence type="predicted"/>
<name>A0AAD7MXM6_9AGAR</name>
<accession>A0AAD7MXM6</accession>
<evidence type="ECO:0000313" key="1">
    <source>
        <dbReference type="EMBL" id="KAJ7737505.1"/>
    </source>
</evidence>
<comment type="caution">
    <text evidence="1">The sequence shown here is derived from an EMBL/GenBank/DDBJ whole genome shotgun (WGS) entry which is preliminary data.</text>
</comment>
<organism evidence="1 2">
    <name type="scientific">Mycena metata</name>
    <dbReference type="NCBI Taxonomy" id="1033252"/>
    <lineage>
        <taxon>Eukaryota</taxon>
        <taxon>Fungi</taxon>
        <taxon>Dikarya</taxon>
        <taxon>Basidiomycota</taxon>
        <taxon>Agaricomycotina</taxon>
        <taxon>Agaricomycetes</taxon>
        <taxon>Agaricomycetidae</taxon>
        <taxon>Agaricales</taxon>
        <taxon>Marasmiineae</taxon>
        <taxon>Mycenaceae</taxon>
        <taxon>Mycena</taxon>
    </lineage>
</organism>
<dbReference type="Proteomes" id="UP001215598">
    <property type="component" value="Unassembled WGS sequence"/>
</dbReference>
<dbReference type="InterPro" id="IPR036537">
    <property type="entry name" value="Adaptor_Cbl_N_dom_sf"/>
</dbReference>
<dbReference type="Gene3D" id="1.20.930.20">
    <property type="entry name" value="Adaptor protein Cbl, N-terminal domain"/>
    <property type="match status" value="1"/>
</dbReference>
<dbReference type="AlphaFoldDB" id="A0AAD7MXM6"/>
<sequence>MPRRPPALEIRIENVVSGLTPVISLLKELTSAFGTPFAPMISVTTASLISGVRTIKKNKEDCIRLLEDLHVALYAILDLFIQSETPGSLPPIMLDHIGKFTETIHKIHTFVEGQQEGSKMKSFFRHSEMNTFTAFKGHLR</sequence>
<dbReference type="EMBL" id="JARKIB010000116">
    <property type="protein sequence ID" value="KAJ7737505.1"/>
    <property type="molecule type" value="Genomic_DNA"/>
</dbReference>
<dbReference type="InterPro" id="IPR059179">
    <property type="entry name" value="MLKL-like_MCAfunc"/>
</dbReference>
<dbReference type="CDD" id="cd21037">
    <property type="entry name" value="MLKL_NTD"/>
    <property type="match status" value="1"/>
</dbReference>
<evidence type="ECO:0000313" key="2">
    <source>
        <dbReference type="Proteomes" id="UP001215598"/>
    </source>
</evidence>
<protein>
    <submittedName>
        <fullName evidence="1">Uncharacterized protein</fullName>
    </submittedName>
</protein>
<reference evidence="1" key="1">
    <citation type="submission" date="2023-03" db="EMBL/GenBank/DDBJ databases">
        <title>Massive genome expansion in bonnet fungi (Mycena s.s.) driven by repeated elements and novel gene families across ecological guilds.</title>
        <authorList>
            <consortium name="Lawrence Berkeley National Laboratory"/>
            <person name="Harder C.B."/>
            <person name="Miyauchi S."/>
            <person name="Viragh M."/>
            <person name="Kuo A."/>
            <person name="Thoen E."/>
            <person name="Andreopoulos B."/>
            <person name="Lu D."/>
            <person name="Skrede I."/>
            <person name="Drula E."/>
            <person name="Henrissat B."/>
            <person name="Morin E."/>
            <person name="Kohler A."/>
            <person name="Barry K."/>
            <person name="LaButti K."/>
            <person name="Morin E."/>
            <person name="Salamov A."/>
            <person name="Lipzen A."/>
            <person name="Mereny Z."/>
            <person name="Hegedus B."/>
            <person name="Baldrian P."/>
            <person name="Stursova M."/>
            <person name="Weitz H."/>
            <person name="Taylor A."/>
            <person name="Grigoriev I.V."/>
            <person name="Nagy L.G."/>
            <person name="Martin F."/>
            <person name="Kauserud H."/>
        </authorList>
    </citation>
    <scope>NUCLEOTIDE SEQUENCE</scope>
    <source>
        <strain evidence="1">CBHHK182m</strain>
    </source>
</reference>
<keyword evidence="2" id="KW-1185">Reference proteome</keyword>
<gene>
    <name evidence="1" type="ORF">B0H16DRAFT_1730287</name>
</gene>
<dbReference type="GO" id="GO:0007166">
    <property type="term" value="P:cell surface receptor signaling pathway"/>
    <property type="evidence" value="ECO:0007669"/>
    <property type="project" value="InterPro"/>
</dbReference>